<feature type="domain" description="Dienelactone hydrolase" evidence="2">
    <location>
        <begin position="52"/>
        <end position="265"/>
    </location>
</feature>
<keyword evidence="1" id="KW-0732">Signal</keyword>
<dbReference type="InterPro" id="IPR029058">
    <property type="entry name" value="AB_hydrolase_fold"/>
</dbReference>
<reference evidence="3 4" key="1">
    <citation type="journal article" date="2024" name="Commun. Biol.">
        <title>Comparative genomic analysis of thermophilic fungi reveals convergent evolutionary adaptations and gene losses.</title>
        <authorList>
            <person name="Steindorff A.S."/>
            <person name="Aguilar-Pontes M.V."/>
            <person name="Robinson A.J."/>
            <person name="Andreopoulos B."/>
            <person name="LaButti K."/>
            <person name="Kuo A."/>
            <person name="Mondo S."/>
            <person name="Riley R."/>
            <person name="Otillar R."/>
            <person name="Haridas S."/>
            <person name="Lipzen A."/>
            <person name="Grimwood J."/>
            <person name="Schmutz J."/>
            <person name="Clum A."/>
            <person name="Reid I.D."/>
            <person name="Moisan M.C."/>
            <person name="Butler G."/>
            <person name="Nguyen T.T.M."/>
            <person name="Dewar K."/>
            <person name="Conant G."/>
            <person name="Drula E."/>
            <person name="Henrissat B."/>
            <person name="Hansel C."/>
            <person name="Singer S."/>
            <person name="Hutchinson M.I."/>
            <person name="de Vries R.P."/>
            <person name="Natvig D.O."/>
            <person name="Powell A.J."/>
            <person name="Tsang A."/>
            <person name="Grigoriev I.V."/>
        </authorList>
    </citation>
    <scope>NUCLEOTIDE SEQUENCE [LARGE SCALE GENOMIC DNA]</scope>
    <source>
        <strain evidence="3 4">ATCC 24622</strain>
    </source>
</reference>
<evidence type="ECO:0000256" key="1">
    <source>
        <dbReference type="SAM" id="SignalP"/>
    </source>
</evidence>
<organism evidence="3 4">
    <name type="scientific">Phialemonium thermophilum</name>
    <dbReference type="NCBI Taxonomy" id="223376"/>
    <lineage>
        <taxon>Eukaryota</taxon>
        <taxon>Fungi</taxon>
        <taxon>Dikarya</taxon>
        <taxon>Ascomycota</taxon>
        <taxon>Pezizomycotina</taxon>
        <taxon>Sordariomycetes</taxon>
        <taxon>Sordariomycetidae</taxon>
        <taxon>Cephalothecales</taxon>
        <taxon>Cephalothecaceae</taxon>
        <taxon>Phialemonium</taxon>
    </lineage>
</organism>
<dbReference type="InterPro" id="IPR002925">
    <property type="entry name" value="Dienelactn_hydro"/>
</dbReference>
<dbReference type="Gene3D" id="3.40.50.1820">
    <property type="entry name" value="alpha/beta hydrolase"/>
    <property type="match status" value="1"/>
</dbReference>
<feature type="chain" id="PRO_5046932930" description="Dienelactone hydrolase domain-containing protein" evidence="1">
    <location>
        <begin position="22"/>
        <end position="288"/>
    </location>
</feature>
<sequence>MRGHWLAAVLGVAISSTTAWARPQQECLNASLVAHDGTPVGTEEVVDGVTFYISKPTGDTVKGAVLYLTDVFGIQLLQNRLLADSFARAGYLTVAPDMFNGTPARVDIDLPTLEASQFLEAHDVNGTDAIVDKAVAYLRATEAGAKKIAATGYCFGGRYAFRVAAAGRKGADVAFAAHPSMLEDDEISAVGGPASVAAAETDPMMPPERRSEIEALLLKTGQPYQLSLYSGTSHGFGVRVNVSDPVQKFGKESAFLQAVRWFNKIRNSSQLLNLNQHDYLRALQEHEN</sequence>
<evidence type="ECO:0000313" key="4">
    <source>
        <dbReference type="Proteomes" id="UP001586593"/>
    </source>
</evidence>
<accession>A0ABR3WSV8</accession>
<evidence type="ECO:0000259" key="2">
    <source>
        <dbReference type="Pfam" id="PF01738"/>
    </source>
</evidence>
<evidence type="ECO:0000313" key="3">
    <source>
        <dbReference type="EMBL" id="KAL1866755.1"/>
    </source>
</evidence>
<keyword evidence="4" id="KW-1185">Reference proteome</keyword>
<dbReference type="PANTHER" id="PTHR17630:SF44">
    <property type="entry name" value="PROTEIN AIM2"/>
    <property type="match status" value="1"/>
</dbReference>
<comment type="caution">
    <text evidence="3">The sequence shown here is derived from an EMBL/GenBank/DDBJ whole genome shotgun (WGS) entry which is preliminary data.</text>
</comment>
<dbReference type="Pfam" id="PF01738">
    <property type="entry name" value="DLH"/>
    <property type="match status" value="1"/>
</dbReference>
<dbReference type="SUPFAM" id="SSF53474">
    <property type="entry name" value="alpha/beta-Hydrolases"/>
    <property type="match status" value="1"/>
</dbReference>
<gene>
    <name evidence="3" type="ORF">VTK73DRAFT_4547</name>
</gene>
<name>A0ABR3WSV8_9PEZI</name>
<dbReference type="Proteomes" id="UP001586593">
    <property type="component" value="Unassembled WGS sequence"/>
</dbReference>
<proteinExistence type="predicted"/>
<dbReference type="EMBL" id="JAZHXJ010000258">
    <property type="protein sequence ID" value="KAL1866755.1"/>
    <property type="molecule type" value="Genomic_DNA"/>
</dbReference>
<feature type="signal peptide" evidence="1">
    <location>
        <begin position="1"/>
        <end position="21"/>
    </location>
</feature>
<protein>
    <recommendedName>
        <fullName evidence="2">Dienelactone hydrolase domain-containing protein</fullName>
    </recommendedName>
</protein>
<dbReference type="PANTHER" id="PTHR17630">
    <property type="entry name" value="DIENELACTONE HYDROLASE"/>
    <property type="match status" value="1"/>
</dbReference>